<dbReference type="CDD" id="cd06257">
    <property type="entry name" value="DnaJ"/>
    <property type="match status" value="1"/>
</dbReference>
<evidence type="ECO:0000256" key="1">
    <source>
        <dbReference type="SAM" id="Phobius"/>
    </source>
</evidence>
<proteinExistence type="predicted"/>
<dbReference type="PANTHER" id="PTHR24074">
    <property type="entry name" value="CO-CHAPERONE PROTEIN DJLA"/>
    <property type="match status" value="1"/>
</dbReference>
<dbReference type="EMBL" id="RPDH01000003">
    <property type="protein sequence ID" value="RPE05942.1"/>
    <property type="molecule type" value="Genomic_DNA"/>
</dbReference>
<dbReference type="InterPro" id="IPR001623">
    <property type="entry name" value="DnaJ_domain"/>
</dbReference>
<dbReference type="PROSITE" id="PS50076">
    <property type="entry name" value="DNAJ_2"/>
    <property type="match status" value="1"/>
</dbReference>
<dbReference type="Pfam" id="PF00226">
    <property type="entry name" value="DnaJ"/>
    <property type="match status" value="1"/>
</dbReference>
<dbReference type="InterPro" id="IPR036869">
    <property type="entry name" value="J_dom_sf"/>
</dbReference>
<dbReference type="Proteomes" id="UP000278351">
    <property type="component" value="Unassembled WGS sequence"/>
</dbReference>
<keyword evidence="1" id="KW-1133">Transmembrane helix</keyword>
<evidence type="ECO:0000259" key="2">
    <source>
        <dbReference type="PROSITE" id="PS50076"/>
    </source>
</evidence>
<dbReference type="PROSITE" id="PS00636">
    <property type="entry name" value="DNAJ_1"/>
    <property type="match status" value="1"/>
</dbReference>
<dbReference type="Gene3D" id="1.10.287.110">
    <property type="entry name" value="DnaJ domain"/>
    <property type="match status" value="1"/>
</dbReference>
<gene>
    <name evidence="3" type="ORF">EGT74_26685</name>
</gene>
<keyword evidence="4" id="KW-1185">Reference proteome</keyword>
<reference evidence="3 4" key="1">
    <citation type="submission" date="2018-11" db="EMBL/GenBank/DDBJ databases">
        <title>Chitinophaga lutea sp.nov., isolate from arsenic contaminated soil.</title>
        <authorList>
            <person name="Zong Y."/>
        </authorList>
    </citation>
    <scope>NUCLEOTIDE SEQUENCE [LARGE SCALE GENOMIC DNA]</scope>
    <source>
        <strain evidence="3 4">ZY74</strain>
    </source>
</reference>
<accession>A0A3N4PB96</accession>
<keyword evidence="1" id="KW-0812">Transmembrane</keyword>
<feature type="transmembrane region" description="Helical" evidence="1">
    <location>
        <begin position="143"/>
        <end position="161"/>
    </location>
</feature>
<organism evidence="3 4">
    <name type="scientific">Chitinophaga lutea</name>
    <dbReference type="NCBI Taxonomy" id="2488634"/>
    <lineage>
        <taxon>Bacteria</taxon>
        <taxon>Pseudomonadati</taxon>
        <taxon>Bacteroidota</taxon>
        <taxon>Chitinophagia</taxon>
        <taxon>Chitinophagales</taxon>
        <taxon>Chitinophagaceae</taxon>
        <taxon>Chitinophaga</taxon>
    </lineage>
</organism>
<keyword evidence="1" id="KW-0472">Membrane</keyword>
<comment type="caution">
    <text evidence="3">The sequence shown here is derived from an EMBL/GenBank/DDBJ whole genome shotgun (WGS) entry which is preliminary data.</text>
</comment>
<sequence>MRDYYYILGIPPDATEADIKAAFRKLSHRFHPDKNNGRRFFEERFKSILEAYAVLSDAGKRKAYDEKLRHYRSSGMNAADLRRLEVALERMFEEEYKKREQAIRDAYTMGERPIHATAAQKTIPGEAIPAPATGEKPRPGKKLLIAALAVAIIILAVLLFTRKHPADARATPPPPSTGQKPGG</sequence>
<dbReference type="AlphaFoldDB" id="A0A3N4PB96"/>
<dbReference type="RefSeq" id="WP_123849590.1">
    <property type="nucleotide sequence ID" value="NZ_RPDH01000003.1"/>
</dbReference>
<dbReference type="InterPro" id="IPR050817">
    <property type="entry name" value="DjlA_DnaK_co-chaperone"/>
</dbReference>
<feature type="domain" description="J" evidence="2">
    <location>
        <begin position="3"/>
        <end position="68"/>
    </location>
</feature>
<protein>
    <submittedName>
        <fullName evidence="3">J domain-containing protein</fullName>
    </submittedName>
</protein>
<evidence type="ECO:0000313" key="4">
    <source>
        <dbReference type="Proteomes" id="UP000278351"/>
    </source>
</evidence>
<dbReference type="OrthoDB" id="9779622at2"/>
<evidence type="ECO:0000313" key="3">
    <source>
        <dbReference type="EMBL" id="RPE05942.1"/>
    </source>
</evidence>
<dbReference type="SUPFAM" id="SSF46565">
    <property type="entry name" value="Chaperone J-domain"/>
    <property type="match status" value="1"/>
</dbReference>
<dbReference type="SMART" id="SM00271">
    <property type="entry name" value="DnaJ"/>
    <property type="match status" value="1"/>
</dbReference>
<name>A0A3N4PB96_9BACT</name>
<dbReference type="InterPro" id="IPR018253">
    <property type="entry name" value="DnaJ_domain_CS"/>
</dbReference>
<dbReference type="PRINTS" id="PR00625">
    <property type="entry name" value="JDOMAIN"/>
</dbReference>